<proteinExistence type="predicted"/>
<keyword evidence="1" id="KW-0812">Transmembrane</keyword>
<keyword evidence="4" id="KW-1185">Reference proteome</keyword>
<keyword evidence="1" id="KW-1133">Transmembrane helix</keyword>
<dbReference type="EMBL" id="CP147247">
    <property type="protein sequence ID" value="WYJ91409.1"/>
    <property type="molecule type" value="Genomic_DNA"/>
</dbReference>
<dbReference type="RefSeq" id="WP_086350854.1">
    <property type="nucleotide sequence ID" value="NZ_CP147247.1"/>
</dbReference>
<evidence type="ECO:0000256" key="1">
    <source>
        <dbReference type="SAM" id="Phobius"/>
    </source>
</evidence>
<gene>
    <name evidence="3" type="ORF">A5888_003177</name>
    <name evidence="2" type="ORF">A5888_003873</name>
</gene>
<feature type="transmembrane region" description="Helical" evidence="1">
    <location>
        <begin position="105"/>
        <end position="126"/>
    </location>
</feature>
<evidence type="ECO:0000313" key="2">
    <source>
        <dbReference type="EMBL" id="OTP10575.1"/>
    </source>
</evidence>
<evidence type="ECO:0000313" key="3">
    <source>
        <dbReference type="EMBL" id="WYJ91409.1"/>
    </source>
</evidence>
<accession>A0A242K0U1</accession>
<dbReference type="EMBL" id="NGMM01000008">
    <property type="protein sequence ID" value="OTP10575.1"/>
    <property type="molecule type" value="Genomic_DNA"/>
</dbReference>
<protein>
    <submittedName>
        <fullName evidence="2">Uncharacterized protein</fullName>
    </submittedName>
</protein>
<keyword evidence="1" id="KW-0472">Membrane</keyword>
<evidence type="ECO:0000313" key="4">
    <source>
        <dbReference type="Proteomes" id="UP000195141"/>
    </source>
</evidence>
<organism evidence="2">
    <name type="scientific">Candidatus Enterococcus clewellii</name>
    <dbReference type="NCBI Taxonomy" id="1834193"/>
    <lineage>
        <taxon>Bacteria</taxon>
        <taxon>Bacillati</taxon>
        <taxon>Bacillota</taxon>
        <taxon>Bacilli</taxon>
        <taxon>Lactobacillales</taxon>
        <taxon>Enterococcaceae</taxon>
        <taxon>Enterococcus</taxon>
    </lineage>
</organism>
<name>A0A242K0U1_9ENTE</name>
<dbReference type="OrthoDB" id="1920380at2"/>
<dbReference type="AlphaFoldDB" id="A0A242K0U1"/>
<reference evidence="3" key="2">
    <citation type="submission" date="2017-05" db="EMBL/GenBank/DDBJ databases">
        <authorList>
            <consortium name="The Broad Institute Genomics Platform"/>
            <consortium name="The Broad Institute Genomic Center for Infectious Diseases"/>
            <person name="Earl A."/>
            <person name="Manson A."/>
            <person name="Schwartman J."/>
            <person name="Gilmore M."/>
            <person name="Abouelleil A."/>
            <person name="Cao P."/>
            <person name="Chapman S."/>
            <person name="Cusick C."/>
            <person name="Shea T."/>
            <person name="Young S."/>
            <person name="Neafsey D."/>
            <person name="Nusbaum C."/>
            <person name="Birren B."/>
        </authorList>
    </citation>
    <scope>NUCLEOTIDE SEQUENCE</scope>
    <source>
        <strain evidence="3">9E7_DIV0242</strain>
    </source>
</reference>
<feature type="transmembrane region" description="Helical" evidence="1">
    <location>
        <begin position="138"/>
        <end position="157"/>
    </location>
</feature>
<reference evidence="2" key="1">
    <citation type="submission" date="2017-05" db="EMBL/GenBank/DDBJ databases">
        <title>The Genome Sequence of Enterococcus sp. 9E7_DIV0242.</title>
        <authorList>
            <consortium name="The Broad Institute Genomics Platform"/>
            <consortium name="The Broad Institute Genomic Center for Infectious Diseases"/>
            <person name="Earl A."/>
            <person name="Manson A."/>
            <person name="Schwartman J."/>
            <person name="Gilmore M."/>
            <person name="Abouelleil A."/>
            <person name="Cao P."/>
            <person name="Chapman S."/>
            <person name="Cusick C."/>
            <person name="Shea T."/>
            <person name="Young S."/>
            <person name="Neafsey D."/>
            <person name="Nusbaum C."/>
            <person name="Birren B."/>
        </authorList>
    </citation>
    <scope>NUCLEOTIDE SEQUENCE [LARGE SCALE GENOMIC DNA]</scope>
    <source>
        <strain evidence="2">9E7_DIV0242</strain>
    </source>
</reference>
<sequence length="298" mass="34045">MEKTEKRVQDETFKDWLFRYQHIYRLRRTKKQKQRFLSALVTDIAEMRTDIQVIEYQQNKKYVSSNLYVGNVETADRILCTYYDTPPQGFGSYDLFDREKQKKSITGFILVSSLLMLLVGGLLTMLYMNQSGNTFDLFSIQTLFVILGYGLYFYLLGKVAKGLSVRKTLIRNTSSILALLALIEENSDKKTAFAFVDEGCFGEIGLDVLKSSCKASAKIYSLDCVGAEPELYLADRTKTPIKLEDTTQLGKQSEQINYIFSARAASSAAETSYYLEQSDLKQKQLNSTNMRKLIQLFS</sequence>
<reference evidence="3" key="3">
    <citation type="submission" date="2024-03" db="EMBL/GenBank/DDBJ databases">
        <title>The Genome Sequence of Enterococcus sp. DIV0242b.</title>
        <authorList>
            <consortium name="The Broad Institute Genomics Platform"/>
            <consortium name="The Broad Institute Microbial Omics Core"/>
            <consortium name="The Broad Institute Genomic Center for Infectious Diseases"/>
            <person name="Earl A."/>
            <person name="Manson A."/>
            <person name="Gilmore M."/>
            <person name="Schwartman J."/>
            <person name="Shea T."/>
            <person name="Abouelleil A."/>
            <person name="Cao P."/>
            <person name="Chapman S."/>
            <person name="Cusick C."/>
            <person name="Young S."/>
            <person name="Neafsey D."/>
            <person name="Nusbaum C."/>
            <person name="Birren B."/>
        </authorList>
    </citation>
    <scope>NUCLEOTIDE SEQUENCE</scope>
    <source>
        <strain evidence="3">9E7_DIV0242</strain>
    </source>
</reference>
<dbReference type="Proteomes" id="UP000195141">
    <property type="component" value="Chromosome"/>
</dbReference>